<evidence type="ECO:0008006" key="3">
    <source>
        <dbReference type="Google" id="ProtNLM"/>
    </source>
</evidence>
<proteinExistence type="predicted"/>
<sequence>MANINEDYLDEYLNGYKEIIKLNFNHIKEHHDEAFPLLKYSNYLSYCILKFNDKQFFYETALLIVDNHNFEKLEYDFTDIEPSEYEKVVDFSNYERIEKFIEIKFPELVKHKIFIIEKFYSKIFSKDKGGLRAEKDYDNWRTENKTKVDSYNHETISPYSHLDYEGLIRSFNAKGFNDDFKYQMDQAEECYKRKLYLPAAATLSVALETVLIALCKRENIKIDNNTMLNYLGEELRNRNVINYRLAKRIDITYSLRNSLAHSNKGEVAKADCEIILNSIRTIIDNYF</sequence>
<dbReference type="Proteomes" id="UP000001383">
    <property type="component" value="Chromosome"/>
</dbReference>
<dbReference type="KEGG" id="mcl:MCCL_0940"/>
<dbReference type="HOGENOM" id="CLU_084448_0_0_9"/>
<gene>
    <name evidence="1" type="ordered locus">MCCL_0940</name>
</gene>
<dbReference type="eggNOG" id="ENOG5030KCC">
    <property type="taxonomic scope" value="Bacteria"/>
</dbReference>
<accession>B9EBN6</accession>
<dbReference type="EMBL" id="AP009484">
    <property type="protein sequence ID" value="BAH17647.1"/>
    <property type="molecule type" value="Genomic_DNA"/>
</dbReference>
<dbReference type="STRING" id="458233.MCCL_0940"/>
<dbReference type="AlphaFoldDB" id="B9EBN6"/>
<name>B9EBN6_MACCJ</name>
<organism evidence="1 2">
    <name type="scientific">Macrococcus caseolyticus (strain JCSC5402)</name>
    <name type="common">Macrococcoides caseolyticum</name>
    <dbReference type="NCBI Taxonomy" id="458233"/>
    <lineage>
        <taxon>Bacteria</taxon>
        <taxon>Bacillati</taxon>
        <taxon>Bacillota</taxon>
        <taxon>Bacilli</taxon>
        <taxon>Bacillales</taxon>
        <taxon>Staphylococcaceae</taxon>
        <taxon>Macrococcoides</taxon>
    </lineage>
</organism>
<evidence type="ECO:0000313" key="2">
    <source>
        <dbReference type="Proteomes" id="UP000001383"/>
    </source>
</evidence>
<reference evidence="1 2" key="1">
    <citation type="journal article" date="2009" name="J. Bacteriol.">
        <title>Complete genome sequence of Macrococcus caseolyticus strain JCSCS5402, reflecting the ancestral genome of the human-pathogenic staphylococci.</title>
        <authorList>
            <person name="Baba T."/>
            <person name="Kuwahara-Arai K."/>
            <person name="Uchiyama I."/>
            <person name="Takeuchi F."/>
            <person name="Ito T."/>
            <person name="Hiramatsu K."/>
        </authorList>
    </citation>
    <scope>NUCLEOTIDE SEQUENCE [LARGE SCALE GENOMIC DNA]</scope>
    <source>
        <strain evidence="1 2">JCSC5402</strain>
    </source>
</reference>
<evidence type="ECO:0000313" key="1">
    <source>
        <dbReference type="EMBL" id="BAH17647.1"/>
    </source>
</evidence>
<protein>
    <recommendedName>
        <fullName evidence="3">DUF4145 domain-containing protein</fullName>
    </recommendedName>
</protein>
<dbReference type="RefSeq" id="WP_012656847.1">
    <property type="nucleotide sequence ID" value="NC_011999.1"/>
</dbReference>